<dbReference type="GO" id="GO:0005829">
    <property type="term" value="C:cytosol"/>
    <property type="evidence" value="ECO:0007669"/>
    <property type="project" value="TreeGrafter"/>
</dbReference>
<dbReference type="STRING" id="1403316.PRV_00310"/>
<keyword evidence="1" id="KW-0963">Cytoplasm</keyword>
<name>U5NF71_9MOLU</name>
<keyword evidence="2" id="KW-0694">RNA-binding</keyword>
<dbReference type="Gene3D" id="2.40.280.10">
    <property type="match status" value="1"/>
</dbReference>
<organism evidence="3 4">
    <name type="scientific">Mycoplasma parvum str. Indiana</name>
    <dbReference type="NCBI Taxonomy" id="1403316"/>
    <lineage>
        <taxon>Bacteria</taxon>
        <taxon>Bacillati</taxon>
        <taxon>Mycoplasmatota</taxon>
        <taxon>Mollicutes</taxon>
        <taxon>Mycoplasmataceae</taxon>
        <taxon>Mycoplasma</taxon>
    </lineage>
</organism>
<dbReference type="EMBL" id="CP006771">
    <property type="protein sequence ID" value="AGX88838.1"/>
    <property type="molecule type" value="Genomic_DNA"/>
</dbReference>
<dbReference type="HOGENOM" id="CLU_151901_0_0_14"/>
<evidence type="ECO:0000256" key="2">
    <source>
        <dbReference type="ARBA" id="ARBA00022884"/>
    </source>
</evidence>
<keyword evidence="4" id="KW-1185">Reference proteome</keyword>
<dbReference type="AlphaFoldDB" id="U5NF71"/>
<accession>U5NF71</accession>
<dbReference type="InterPro" id="IPR000037">
    <property type="entry name" value="SsrA-bd_prot"/>
</dbReference>
<dbReference type="InterPro" id="IPR023620">
    <property type="entry name" value="SmpB"/>
</dbReference>
<dbReference type="OrthoDB" id="399099at2"/>
<dbReference type="GO" id="GO:0070930">
    <property type="term" value="P:trans-translation-dependent protein tagging"/>
    <property type="evidence" value="ECO:0007669"/>
    <property type="project" value="TreeGrafter"/>
</dbReference>
<evidence type="ECO:0000256" key="1">
    <source>
        <dbReference type="ARBA" id="ARBA00022490"/>
    </source>
</evidence>
<sequence>MRWIWIYQLIRIYLQNNKKQLYKYNVFRSYTAGIVLNSTVVGQILKGSINLSGSYGKIISSEIFLVNFASSKWKLLLNKKEIKQISDLVKKEKYVIIPESLFLKNRKIKVELSLCKYNRNYEKERDKKYKRSRRDKYSEDY</sequence>
<dbReference type="SUPFAM" id="SSF74982">
    <property type="entry name" value="Small protein B (SmpB)"/>
    <property type="match status" value="1"/>
</dbReference>
<dbReference type="PATRIC" id="fig|1403316.3.peg.46"/>
<evidence type="ECO:0000313" key="3">
    <source>
        <dbReference type="EMBL" id="AGX88838.1"/>
    </source>
</evidence>
<proteinExistence type="predicted"/>
<dbReference type="KEGG" id="mpv:PRV_00310"/>
<gene>
    <name evidence="3" type="ORF">PRV_00310</name>
</gene>
<reference evidence="3 4" key="1">
    <citation type="journal article" date="2013" name="Genome Announc.">
        <title>Genome Sequence of Mycoplasma parvum (Formerly Eperythrozoon parvum), a Diminutive Hemoplasma of the Pig.</title>
        <authorList>
            <person name="do Nascimento N.C."/>
            <person name="Dos Santos A.P."/>
            <person name="Chu Y."/>
            <person name="Guimaraes A.M."/>
            <person name="Pagliaro A."/>
            <person name="Messick J.B."/>
        </authorList>
    </citation>
    <scope>NUCLEOTIDE SEQUENCE [LARGE SCALE GENOMIC DNA]</scope>
    <source>
        <strain evidence="3 4">Indiana</strain>
    </source>
</reference>
<dbReference type="RefSeq" id="WP_022768813.1">
    <property type="nucleotide sequence ID" value="NC_022575.1"/>
</dbReference>
<dbReference type="PANTHER" id="PTHR30308">
    <property type="entry name" value="TMRNA-BINDING COMPONENT OF TRANS-TRANSLATION TAGGING COMPLEX"/>
    <property type="match status" value="1"/>
</dbReference>
<dbReference type="Pfam" id="PF01668">
    <property type="entry name" value="SmpB"/>
    <property type="match status" value="1"/>
</dbReference>
<evidence type="ECO:0008006" key="5">
    <source>
        <dbReference type="Google" id="ProtNLM"/>
    </source>
</evidence>
<evidence type="ECO:0000313" key="4">
    <source>
        <dbReference type="Proteomes" id="UP000017119"/>
    </source>
</evidence>
<dbReference type="PANTHER" id="PTHR30308:SF2">
    <property type="entry name" value="SSRA-BINDING PROTEIN"/>
    <property type="match status" value="1"/>
</dbReference>
<dbReference type="Proteomes" id="UP000017119">
    <property type="component" value="Chromosome"/>
</dbReference>
<dbReference type="GO" id="GO:0003723">
    <property type="term" value="F:RNA binding"/>
    <property type="evidence" value="ECO:0007669"/>
    <property type="project" value="UniProtKB-KW"/>
</dbReference>
<protein>
    <recommendedName>
        <fullName evidence="5">SsrA-binding protein</fullName>
    </recommendedName>
</protein>